<dbReference type="Proteomes" id="UP000485058">
    <property type="component" value="Unassembled WGS sequence"/>
</dbReference>
<keyword evidence="2" id="KW-1185">Reference proteome</keyword>
<dbReference type="AlphaFoldDB" id="A0A699Y8G8"/>
<dbReference type="EMBL" id="BLLF01000001">
    <property type="protein sequence ID" value="GFH05561.1"/>
    <property type="molecule type" value="Genomic_DNA"/>
</dbReference>
<feature type="non-terminal residue" evidence="1">
    <location>
        <position position="1"/>
    </location>
</feature>
<gene>
    <name evidence="1" type="ORF">HaLaN_00041</name>
</gene>
<name>A0A699Y8G8_HAELA</name>
<organism evidence="1 2">
    <name type="scientific">Haematococcus lacustris</name>
    <name type="common">Green alga</name>
    <name type="synonym">Haematococcus pluvialis</name>
    <dbReference type="NCBI Taxonomy" id="44745"/>
    <lineage>
        <taxon>Eukaryota</taxon>
        <taxon>Viridiplantae</taxon>
        <taxon>Chlorophyta</taxon>
        <taxon>core chlorophytes</taxon>
        <taxon>Chlorophyceae</taxon>
        <taxon>CS clade</taxon>
        <taxon>Chlamydomonadales</taxon>
        <taxon>Haematococcaceae</taxon>
        <taxon>Haematococcus</taxon>
    </lineage>
</organism>
<proteinExistence type="predicted"/>
<reference evidence="1 2" key="1">
    <citation type="submission" date="2020-02" db="EMBL/GenBank/DDBJ databases">
        <title>Draft genome sequence of Haematococcus lacustris strain NIES-144.</title>
        <authorList>
            <person name="Morimoto D."/>
            <person name="Nakagawa S."/>
            <person name="Yoshida T."/>
            <person name="Sawayama S."/>
        </authorList>
    </citation>
    <scope>NUCLEOTIDE SEQUENCE [LARGE SCALE GENOMIC DNA]</scope>
    <source>
        <strain evidence="1 2">NIES-144</strain>
    </source>
</reference>
<accession>A0A699Y8G8</accession>
<comment type="caution">
    <text evidence="1">The sequence shown here is derived from an EMBL/GenBank/DDBJ whole genome shotgun (WGS) entry which is preliminary data.</text>
</comment>
<evidence type="ECO:0000313" key="1">
    <source>
        <dbReference type="EMBL" id="GFH05561.1"/>
    </source>
</evidence>
<protein>
    <submittedName>
        <fullName evidence="1">Uncharacterized protein</fullName>
    </submittedName>
</protein>
<sequence>MDAIVKGAVGFAGASVKRLTGDSQNAASTSKLEEFLTTLVTYPYLYLAATSPLPGTGTKLNGPVAVSSDARLRLTDFPEGRAIVALEK</sequence>
<evidence type="ECO:0000313" key="2">
    <source>
        <dbReference type="Proteomes" id="UP000485058"/>
    </source>
</evidence>